<dbReference type="InterPro" id="IPR001547">
    <property type="entry name" value="Glyco_hydro_5"/>
</dbReference>
<evidence type="ECO:0000313" key="5">
    <source>
        <dbReference type="EMBL" id="GGR33615.1"/>
    </source>
</evidence>
<evidence type="ECO:0000256" key="3">
    <source>
        <dbReference type="RuleBase" id="RU361153"/>
    </source>
</evidence>
<dbReference type="GO" id="GO:0004553">
    <property type="term" value="F:hydrolase activity, hydrolyzing O-glycosyl compounds"/>
    <property type="evidence" value="ECO:0007669"/>
    <property type="project" value="InterPro"/>
</dbReference>
<protein>
    <submittedName>
        <fullName evidence="5">Glycosyl hydrolase</fullName>
    </submittedName>
</protein>
<evidence type="ECO:0000259" key="4">
    <source>
        <dbReference type="Pfam" id="PF00150"/>
    </source>
</evidence>
<keyword evidence="1 3" id="KW-0378">Hydrolase</keyword>
<dbReference type="Pfam" id="PF00150">
    <property type="entry name" value="Cellulase"/>
    <property type="match status" value="1"/>
</dbReference>
<comment type="caution">
    <text evidence="5">The sequence shown here is derived from an EMBL/GenBank/DDBJ whole genome shotgun (WGS) entry which is preliminary data.</text>
</comment>
<dbReference type="EMBL" id="BMQL01000060">
    <property type="protein sequence ID" value="GGR33615.1"/>
    <property type="molecule type" value="Genomic_DNA"/>
</dbReference>
<reference evidence="5" key="1">
    <citation type="journal article" date="2014" name="Int. J. Syst. Evol. Microbiol.">
        <title>Complete genome sequence of Corynebacterium casei LMG S-19264T (=DSM 44701T), isolated from a smear-ripened cheese.</title>
        <authorList>
            <consortium name="US DOE Joint Genome Institute (JGI-PGF)"/>
            <person name="Walter F."/>
            <person name="Albersmeier A."/>
            <person name="Kalinowski J."/>
            <person name="Ruckert C."/>
        </authorList>
    </citation>
    <scope>NUCLEOTIDE SEQUENCE</scope>
    <source>
        <strain evidence="5">JCM 31311</strain>
    </source>
</reference>
<proteinExistence type="inferred from homology"/>
<comment type="similarity">
    <text evidence="3">Belongs to the glycosyl hydrolase 5 (cellulase A) family.</text>
</comment>
<organism evidence="5 6">
    <name type="scientific">Deinococcus ruber</name>
    <dbReference type="NCBI Taxonomy" id="1848197"/>
    <lineage>
        <taxon>Bacteria</taxon>
        <taxon>Thermotogati</taxon>
        <taxon>Deinococcota</taxon>
        <taxon>Deinococci</taxon>
        <taxon>Deinococcales</taxon>
        <taxon>Deinococcaceae</taxon>
        <taxon>Deinococcus</taxon>
    </lineage>
</organism>
<evidence type="ECO:0000256" key="2">
    <source>
        <dbReference type="ARBA" id="ARBA00023295"/>
    </source>
</evidence>
<dbReference type="InterPro" id="IPR017853">
    <property type="entry name" value="GH"/>
</dbReference>
<feature type="domain" description="Glycoside hydrolase family 5" evidence="4">
    <location>
        <begin position="39"/>
        <end position="324"/>
    </location>
</feature>
<dbReference type="SUPFAM" id="SSF51445">
    <property type="entry name" value="(Trans)glycosidases"/>
    <property type="match status" value="1"/>
</dbReference>
<dbReference type="GO" id="GO:0000272">
    <property type="term" value="P:polysaccharide catabolic process"/>
    <property type="evidence" value="ECO:0007669"/>
    <property type="project" value="InterPro"/>
</dbReference>
<dbReference type="Gene3D" id="3.20.20.80">
    <property type="entry name" value="Glycosidases"/>
    <property type="match status" value="1"/>
</dbReference>
<name>A0A918CNL0_9DEIO</name>
<accession>A0A918CNL0</accession>
<evidence type="ECO:0000313" key="6">
    <source>
        <dbReference type="Proteomes" id="UP000603865"/>
    </source>
</evidence>
<reference evidence="5" key="2">
    <citation type="submission" date="2020-09" db="EMBL/GenBank/DDBJ databases">
        <authorList>
            <person name="Sun Q."/>
            <person name="Ohkuma M."/>
        </authorList>
    </citation>
    <scope>NUCLEOTIDE SEQUENCE</scope>
    <source>
        <strain evidence="5">JCM 31311</strain>
    </source>
</reference>
<dbReference type="AlphaFoldDB" id="A0A918CNL0"/>
<sequence length="348" mass="38062">MSSTLAAPTLPLTRGVDLEGWLDAPQFEPLDPGNLKALPAIRAAGFDFVRLLVNPNAFTSARPSDPEPAATLGRVLKAARQSNLRVLVTLYDESPQKAEVVGGGRALDTYLVLLERLGGLLNAYDPRWVGLEPLDEPGDCSLTPTTWMQRETQFVAAARRSAPNLTLVLTGACFSDSYSLTQLVPPVDPNLIYGFQFLDPLTFTQQGNPANELWAHFRNVPYPLAKASLPGILSGILKAIPDAPTRTQVQKEFLSISSDTFDQRNIQAQMTAVSNWAARNSARVLLGSFAVRQSAPRPDRMRWFHDVRTAAEARHFAWAAWSWSSPFGFGLTENGKLPADLKKALGLP</sequence>
<gene>
    <name evidence="5" type="ORF">GCM10008957_49830</name>
</gene>
<keyword evidence="6" id="KW-1185">Reference proteome</keyword>
<keyword evidence="2 3" id="KW-0326">Glycosidase</keyword>
<dbReference type="Proteomes" id="UP000603865">
    <property type="component" value="Unassembled WGS sequence"/>
</dbReference>
<evidence type="ECO:0000256" key="1">
    <source>
        <dbReference type="ARBA" id="ARBA00022801"/>
    </source>
</evidence>